<evidence type="ECO:0000256" key="3">
    <source>
        <dbReference type="ARBA" id="ARBA00022833"/>
    </source>
</evidence>
<keyword evidence="3" id="KW-0862">Zinc</keyword>
<keyword evidence="1" id="KW-0479">Metal-binding</keyword>
<protein>
    <submittedName>
        <fullName evidence="5">Uncharacterized protein</fullName>
    </submittedName>
</protein>
<proteinExistence type="predicted"/>
<sequence length="183" mass="20959">MCGVFGRRVFPKDVAEKKLWTKRLKLVFSEVTDKNRICNKHFNTNDLILTKNKKGKVRYYLQEGTLPLEVYNQKLPDVTDSETDAFDRIQQELPSTATVEPLLEVLESRGRHPVKTAESQETRVTRKAGTGPVVVNDEGKDINPHPIVHPNIVLLLSWSTLSQSSVSSRRRKKRHCTHRSMVQ</sequence>
<dbReference type="AlphaFoldDB" id="A0A1B0EX89"/>
<dbReference type="EMBL" id="AJVK01001001">
    <property type="status" value="NOT_ANNOTATED_CDS"/>
    <property type="molecule type" value="Genomic_DNA"/>
</dbReference>
<dbReference type="Pfam" id="PF05485">
    <property type="entry name" value="THAP"/>
    <property type="match status" value="1"/>
</dbReference>
<dbReference type="InterPro" id="IPR006612">
    <property type="entry name" value="THAP_Znf"/>
</dbReference>
<dbReference type="EnsemblMetazoa" id="PPAI006257-RA">
    <property type="protein sequence ID" value="PPAI006257-PA"/>
    <property type="gene ID" value="PPAI006257"/>
</dbReference>
<name>A0A1B0EX89_PHLPP</name>
<evidence type="ECO:0000313" key="5">
    <source>
        <dbReference type="EnsemblMetazoa" id="PPAI006257-PA"/>
    </source>
</evidence>
<dbReference type="EMBL" id="AJVK01001002">
    <property type="status" value="NOT_ANNOTATED_CDS"/>
    <property type="molecule type" value="Genomic_DNA"/>
</dbReference>
<evidence type="ECO:0000256" key="4">
    <source>
        <dbReference type="ARBA" id="ARBA00023125"/>
    </source>
</evidence>
<dbReference type="GO" id="GO:0008270">
    <property type="term" value="F:zinc ion binding"/>
    <property type="evidence" value="ECO:0007669"/>
    <property type="project" value="UniProtKB-KW"/>
</dbReference>
<dbReference type="VEuPathDB" id="VectorBase:PPAI006257"/>
<keyword evidence="6" id="KW-1185">Reference proteome</keyword>
<evidence type="ECO:0000256" key="2">
    <source>
        <dbReference type="ARBA" id="ARBA00022771"/>
    </source>
</evidence>
<dbReference type="InterPro" id="IPR038441">
    <property type="entry name" value="THAP_Znf_sf"/>
</dbReference>
<dbReference type="GO" id="GO:0003677">
    <property type="term" value="F:DNA binding"/>
    <property type="evidence" value="ECO:0007669"/>
    <property type="project" value="UniProtKB-KW"/>
</dbReference>
<reference evidence="5" key="1">
    <citation type="submission" date="2022-08" db="UniProtKB">
        <authorList>
            <consortium name="EnsemblMetazoa"/>
        </authorList>
    </citation>
    <scope>IDENTIFICATION</scope>
    <source>
        <strain evidence="5">Israel</strain>
    </source>
</reference>
<keyword evidence="2" id="KW-0863">Zinc-finger</keyword>
<evidence type="ECO:0000313" key="6">
    <source>
        <dbReference type="Proteomes" id="UP000092462"/>
    </source>
</evidence>
<keyword evidence="4" id="KW-0238">DNA-binding</keyword>
<dbReference type="Gene3D" id="6.20.210.20">
    <property type="entry name" value="THAP domain"/>
    <property type="match status" value="1"/>
</dbReference>
<organism evidence="5 6">
    <name type="scientific">Phlebotomus papatasi</name>
    <name type="common">Sandfly</name>
    <dbReference type="NCBI Taxonomy" id="29031"/>
    <lineage>
        <taxon>Eukaryota</taxon>
        <taxon>Metazoa</taxon>
        <taxon>Ecdysozoa</taxon>
        <taxon>Arthropoda</taxon>
        <taxon>Hexapoda</taxon>
        <taxon>Insecta</taxon>
        <taxon>Pterygota</taxon>
        <taxon>Neoptera</taxon>
        <taxon>Endopterygota</taxon>
        <taxon>Diptera</taxon>
        <taxon>Nematocera</taxon>
        <taxon>Psychodoidea</taxon>
        <taxon>Psychodidae</taxon>
        <taxon>Phlebotomus</taxon>
        <taxon>Phlebotomus</taxon>
    </lineage>
</organism>
<accession>A0A1B0EX89</accession>
<dbReference type="Proteomes" id="UP000092462">
    <property type="component" value="Unassembled WGS sequence"/>
</dbReference>
<evidence type="ECO:0000256" key="1">
    <source>
        <dbReference type="ARBA" id="ARBA00022723"/>
    </source>
</evidence>